<accession>A0A2N5ZM24</accession>
<dbReference type="PANTHER" id="PTHR43245:SF13">
    <property type="entry name" value="UDP-D-APIOSE_UDP-D-XYLOSE SYNTHASE 2"/>
    <property type="match status" value="1"/>
</dbReference>
<dbReference type="Gene3D" id="3.90.25.10">
    <property type="entry name" value="UDP-galactose 4-epimerase, domain 1"/>
    <property type="match status" value="1"/>
</dbReference>
<name>A0A2N5ZM24_MUIH1</name>
<dbReference type="Proteomes" id="UP000234857">
    <property type="component" value="Unassembled WGS sequence"/>
</dbReference>
<dbReference type="SUPFAM" id="SSF51735">
    <property type="entry name" value="NAD(P)-binding Rossmann-fold domains"/>
    <property type="match status" value="1"/>
</dbReference>
<feature type="domain" description="NAD-dependent epimerase/dehydratase" evidence="1">
    <location>
        <begin position="7"/>
        <end position="242"/>
    </location>
</feature>
<organism evidence="2 3">
    <name type="scientific">Muiribacterium halophilum</name>
    <dbReference type="NCBI Taxonomy" id="2053465"/>
    <lineage>
        <taxon>Bacteria</taxon>
        <taxon>Candidatus Muiribacteriota</taxon>
        <taxon>Candidatus Muiribacteriia</taxon>
        <taxon>Candidatus Muiribacteriales</taxon>
        <taxon>Candidatus Muiribacteriaceae</taxon>
        <taxon>Candidatus Muiribacterium</taxon>
    </lineage>
</organism>
<proteinExistence type="predicted"/>
<evidence type="ECO:0000259" key="1">
    <source>
        <dbReference type="Pfam" id="PF01370"/>
    </source>
</evidence>
<gene>
    <name evidence="2" type="ORF">C0601_01165</name>
</gene>
<dbReference type="PANTHER" id="PTHR43245">
    <property type="entry name" value="BIFUNCTIONAL POLYMYXIN RESISTANCE PROTEIN ARNA"/>
    <property type="match status" value="1"/>
</dbReference>
<dbReference type="EMBL" id="PKTG01000020">
    <property type="protein sequence ID" value="PLX19730.1"/>
    <property type="molecule type" value="Genomic_DNA"/>
</dbReference>
<protein>
    <recommendedName>
        <fullName evidence="1">NAD-dependent epimerase/dehydratase domain-containing protein</fullName>
    </recommendedName>
</protein>
<dbReference type="PRINTS" id="PR01713">
    <property type="entry name" value="NUCEPIMERASE"/>
</dbReference>
<dbReference type="AlphaFoldDB" id="A0A2N5ZM24"/>
<dbReference type="Gene3D" id="3.40.50.720">
    <property type="entry name" value="NAD(P)-binding Rossmann-like Domain"/>
    <property type="match status" value="1"/>
</dbReference>
<dbReference type="Pfam" id="PF01370">
    <property type="entry name" value="Epimerase"/>
    <property type="match status" value="1"/>
</dbReference>
<sequence length="314" mass="35103">MEIKKRVLVTGGAGFIGSNLVKGLVEKDHDVTVIDNLSTGREEKLSDVKDSIKFHKLDITDDILDRIGNISFDCIFHMAANPSVEFSVRRPLEVDMVNTHGTLNMLEYARKSGSKKFVYSASSAAYGETDCSNNTEDMLPLPLSPYGVSKLCGEYYVRCYDSLFDISTICLRYFNVFGEFQDPDSQYAAVIPKFITSALKGEKLTVFGDGKQTRDFTYVKDIVRANLLAMETDINGQSVNVATGGSISLNQLIDAIKKGLNRPLNVVYEDVRDGDIKHSCSDISKALEVLGYRPEFDFEQAIKKTMDWYEEKIL</sequence>
<dbReference type="InterPro" id="IPR036291">
    <property type="entry name" value="NAD(P)-bd_dom_sf"/>
</dbReference>
<comment type="caution">
    <text evidence="2">The sequence shown here is derived from an EMBL/GenBank/DDBJ whole genome shotgun (WGS) entry which is preliminary data.</text>
</comment>
<evidence type="ECO:0000313" key="2">
    <source>
        <dbReference type="EMBL" id="PLX19730.1"/>
    </source>
</evidence>
<dbReference type="InterPro" id="IPR001509">
    <property type="entry name" value="Epimerase_deHydtase"/>
</dbReference>
<evidence type="ECO:0000313" key="3">
    <source>
        <dbReference type="Proteomes" id="UP000234857"/>
    </source>
</evidence>
<dbReference type="InterPro" id="IPR050177">
    <property type="entry name" value="Lipid_A_modif_metabolic_enz"/>
</dbReference>
<reference evidence="2 3" key="1">
    <citation type="submission" date="2017-11" db="EMBL/GenBank/DDBJ databases">
        <title>Genome-resolved metagenomics identifies genetic mobility, metabolic interactions, and unexpected diversity in perchlorate-reducing communities.</title>
        <authorList>
            <person name="Barnum T.P."/>
            <person name="Figueroa I.A."/>
            <person name="Carlstrom C.I."/>
            <person name="Lucas L.N."/>
            <person name="Engelbrektson A.L."/>
            <person name="Coates J.D."/>
        </authorList>
    </citation>
    <scope>NUCLEOTIDE SEQUENCE [LARGE SCALE GENOMIC DNA]</scope>
    <source>
        <strain evidence="2">BM706</strain>
    </source>
</reference>
<dbReference type="CDD" id="cd05256">
    <property type="entry name" value="UDP_AE_SDR_e"/>
    <property type="match status" value="1"/>
</dbReference>